<evidence type="ECO:0000313" key="3">
    <source>
        <dbReference type="EMBL" id="KAK7320394.1"/>
    </source>
</evidence>
<name>A0AAN9KQY8_CANGL</name>
<feature type="compositionally biased region" description="Polar residues" evidence="1">
    <location>
        <begin position="415"/>
        <end position="436"/>
    </location>
</feature>
<feature type="signal peptide" evidence="2">
    <location>
        <begin position="1"/>
        <end position="23"/>
    </location>
</feature>
<feature type="region of interest" description="Disordered" evidence="1">
    <location>
        <begin position="720"/>
        <end position="746"/>
    </location>
</feature>
<evidence type="ECO:0000313" key="4">
    <source>
        <dbReference type="Proteomes" id="UP001367508"/>
    </source>
</evidence>
<feature type="compositionally biased region" description="Polar residues" evidence="1">
    <location>
        <begin position="223"/>
        <end position="244"/>
    </location>
</feature>
<keyword evidence="2" id="KW-0732">Signal</keyword>
<dbReference type="AlphaFoldDB" id="A0AAN9KQY8"/>
<feature type="compositionally biased region" description="Polar residues" evidence="1">
    <location>
        <begin position="479"/>
        <end position="500"/>
    </location>
</feature>
<gene>
    <name evidence="3" type="ORF">VNO77_29824</name>
</gene>
<feature type="compositionally biased region" description="Polar residues" evidence="1">
    <location>
        <begin position="97"/>
        <end position="110"/>
    </location>
</feature>
<feature type="compositionally biased region" description="Polar residues" evidence="1">
    <location>
        <begin position="254"/>
        <end position="264"/>
    </location>
</feature>
<feature type="compositionally biased region" description="Polar residues" evidence="1">
    <location>
        <begin position="351"/>
        <end position="372"/>
    </location>
</feature>
<feature type="compositionally biased region" description="Polar residues" evidence="1">
    <location>
        <begin position="287"/>
        <end position="308"/>
    </location>
</feature>
<evidence type="ECO:0000256" key="2">
    <source>
        <dbReference type="SAM" id="SignalP"/>
    </source>
</evidence>
<evidence type="ECO:0000256" key="1">
    <source>
        <dbReference type="SAM" id="MobiDB-lite"/>
    </source>
</evidence>
<accession>A0AAN9KQY8</accession>
<reference evidence="3 4" key="1">
    <citation type="submission" date="2024-01" db="EMBL/GenBank/DDBJ databases">
        <title>The genomes of 5 underutilized Papilionoideae crops provide insights into root nodulation and disease resistanc.</title>
        <authorList>
            <person name="Jiang F."/>
        </authorList>
    </citation>
    <scope>NUCLEOTIDE SEQUENCE [LARGE SCALE GENOMIC DNA]</scope>
    <source>
        <strain evidence="3">LVBAO_FW01</strain>
        <tissue evidence="3">Leaves</tissue>
    </source>
</reference>
<feature type="compositionally biased region" description="Polar residues" evidence="1">
    <location>
        <begin position="600"/>
        <end position="610"/>
    </location>
</feature>
<feature type="compositionally biased region" description="Polar residues" evidence="1">
    <location>
        <begin position="633"/>
        <end position="654"/>
    </location>
</feature>
<feature type="compositionally biased region" description="Polar residues" evidence="1">
    <location>
        <begin position="318"/>
        <end position="328"/>
    </location>
</feature>
<feature type="compositionally biased region" description="Polar residues" evidence="1">
    <location>
        <begin position="133"/>
        <end position="154"/>
    </location>
</feature>
<feature type="compositionally biased region" description="Polar residues" evidence="1">
    <location>
        <begin position="534"/>
        <end position="546"/>
    </location>
</feature>
<feature type="compositionally biased region" description="Polar residues" evidence="1">
    <location>
        <begin position="569"/>
        <end position="590"/>
    </location>
</feature>
<feature type="compositionally biased region" description="Polar residues" evidence="1">
    <location>
        <begin position="75"/>
        <end position="88"/>
    </location>
</feature>
<sequence length="829" mass="90046">MKLSAFPLISFTTWAWLQTHTLCTTSCNVNRTLEWYRIIFSVGASLYATVSKNKGYEADEECESSAEKLLDEDASSTASDFQRLNITDSEPKEEQSSQDNPAENASTCTGCSELEENAAPASASPPQNLDAARNNSDEVNVQPGEQNRDLLSSPEQEQQEEHTTPPVTDPTCTGCSELEENAAPVSASPPQNLNASTCTGCSELEENAAPASASPPYNLDAARNNSDEVNVQPGEQNRDLLSSPEQEQQEEHTTSPVTDPTCTGCSELEENAAPVSASPPQNMDAACNNSDEVNVQPGEQNRDLLSSPEQEQQEEHTTSPVTDPTCTGCSELEENAAPASASPPQNLDAARNNSDEVNVQPGEQNRDLLSSPEQEQQEEHTTPPVTDPTCTGCSELEENAAPASASPPQNLDAARNNSDEVNVQPGEQNRDLLSSPEQEQQEEHTTSPVTDPTCTGCSELEENAAPASASPPQNLDAARNNSDEVNVQPGEQNRDLLSSPEQEQQEEHTTPPVTDPTCTGCSELEENAAPVSASPPQNLNASTCTGCSELEENAAPASASPPQNLDAARNNSDEVNVQPGEQNRDLLSSPEQEQQEEHTTSPVTDPTCTGCSELEENAAPASASPPQNLDAARNNSDEVNAQSGEQNRDLLSSPEQEQQEEHTTPPVTGPSLRRQALMRARSRAIYGYATSRQVMVQVDRRTRRYRLVQVDRTIRRYPLGRNRNAVPPRSRMPSGRADVASSSSSLIPTGGRRSRFWLMPGDSRRLISWTWNAADSQLQTRNQAGEPVTDVFLILTRIGDQAEILNLYFFYQVGNDISIHHLYFTIFHR</sequence>
<feature type="region of interest" description="Disordered" evidence="1">
    <location>
        <begin position="68"/>
        <end position="673"/>
    </location>
</feature>
<keyword evidence="4" id="KW-1185">Reference proteome</keyword>
<feature type="chain" id="PRO_5042945493" evidence="2">
    <location>
        <begin position="24"/>
        <end position="829"/>
    </location>
</feature>
<proteinExistence type="predicted"/>
<protein>
    <submittedName>
        <fullName evidence="3">Uncharacterized protein</fullName>
    </submittedName>
</protein>
<organism evidence="3 4">
    <name type="scientific">Canavalia gladiata</name>
    <name type="common">Sword bean</name>
    <name type="synonym">Dolichos gladiatus</name>
    <dbReference type="NCBI Taxonomy" id="3824"/>
    <lineage>
        <taxon>Eukaryota</taxon>
        <taxon>Viridiplantae</taxon>
        <taxon>Streptophyta</taxon>
        <taxon>Embryophyta</taxon>
        <taxon>Tracheophyta</taxon>
        <taxon>Spermatophyta</taxon>
        <taxon>Magnoliopsida</taxon>
        <taxon>eudicotyledons</taxon>
        <taxon>Gunneridae</taxon>
        <taxon>Pentapetalae</taxon>
        <taxon>rosids</taxon>
        <taxon>fabids</taxon>
        <taxon>Fabales</taxon>
        <taxon>Fabaceae</taxon>
        <taxon>Papilionoideae</taxon>
        <taxon>50 kb inversion clade</taxon>
        <taxon>NPAAA clade</taxon>
        <taxon>indigoferoid/millettioid clade</taxon>
        <taxon>Phaseoleae</taxon>
        <taxon>Canavalia</taxon>
    </lineage>
</organism>
<dbReference type="Proteomes" id="UP001367508">
    <property type="component" value="Unassembled WGS sequence"/>
</dbReference>
<feature type="compositionally biased region" description="Polar residues" evidence="1">
    <location>
        <begin position="446"/>
        <end position="456"/>
    </location>
</feature>
<comment type="caution">
    <text evidence="3">The sequence shown here is derived from an EMBL/GenBank/DDBJ whole genome shotgun (WGS) entry which is preliminary data.</text>
</comment>
<dbReference type="EMBL" id="JAYMYQ010000007">
    <property type="protein sequence ID" value="KAK7320394.1"/>
    <property type="molecule type" value="Genomic_DNA"/>
</dbReference>
<feature type="compositionally biased region" description="Polar residues" evidence="1">
    <location>
        <begin position="188"/>
        <end position="200"/>
    </location>
</feature>